<dbReference type="Proteomes" id="UP000663193">
    <property type="component" value="Chromosome 5"/>
</dbReference>
<organism evidence="1 2">
    <name type="scientific">Phaeosphaeria nodorum (strain SN15 / ATCC MYA-4574 / FGSC 10173)</name>
    <name type="common">Glume blotch fungus</name>
    <name type="synonym">Parastagonospora nodorum</name>
    <dbReference type="NCBI Taxonomy" id="321614"/>
    <lineage>
        <taxon>Eukaryota</taxon>
        <taxon>Fungi</taxon>
        <taxon>Dikarya</taxon>
        <taxon>Ascomycota</taxon>
        <taxon>Pezizomycotina</taxon>
        <taxon>Dothideomycetes</taxon>
        <taxon>Pleosporomycetidae</taxon>
        <taxon>Pleosporales</taxon>
        <taxon>Pleosporineae</taxon>
        <taxon>Phaeosphaeriaceae</taxon>
        <taxon>Parastagonospora</taxon>
    </lineage>
</organism>
<evidence type="ECO:0000313" key="1">
    <source>
        <dbReference type="EMBL" id="QRC95376.1"/>
    </source>
</evidence>
<reference evidence="2" key="1">
    <citation type="journal article" date="2021" name="BMC Genomics">
        <title>Chromosome-level genome assembly and manually-curated proteome of model necrotroph Parastagonospora nodorum Sn15 reveals a genome-wide trove of candidate effector homologs, and redundancy of virulence-related functions within an accessory chromosome.</title>
        <authorList>
            <person name="Bertazzoni S."/>
            <person name="Jones D.A.B."/>
            <person name="Phan H.T."/>
            <person name="Tan K.-C."/>
            <person name="Hane J.K."/>
        </authorList>
    </citation>
    <scope>NUCLEOTIDE SEQUENCE [LARGE SCALE GENOMIC DNA]</scope>
    <source>
        <strain evidence="2">SN15 / ATCC MYA-4574 / FGSC 10173)</strain>
    </source>
</reference>
<evidence type="ECO:0000313" key="2">
    <source>
        <dbReference type="Proteomes" id="UP000663193"/>
    </source>
</evidence>
<name>A0A7U2EYV2_PHANO</name>
<keyword evidence="2" id="KW-1185">Reference proteome</keyword>
<proteinExistence type="predicted"/>
<dbReference type="AlphaFoldDB" id="A0A7U2EYV2"/>
<sequence>MCLTHLMRTCFWGSEITNVKCVAVVGRCKWLSKKGQEVAKTCALASSRQPSTPDIICSCCTYKQVFRAPNF</sequence>
<dbReference type="EMBL" id="CP069027">
    <property type="protein sequence ID" value="QRC95376.1"/>
    <property type="molecule type" value="Genomic_DNA"/>
</dbReference>
<dbReference type="VEuPathDB" id="FungiDB:JI435_407260"/>
<accession>A0A7U2EYV2</accession>
<protein>
    <submittedName>
        <fullName evidence="1">Uncharacterized protein</fullName>
    </submittedName>
</protein>
<gene>
    <name evidence="1" type="ORF">JI435_407260</name>
</gene>